<sequence length="855" mass="92262">MRVVYWILGSLVVVLAAIYTLLFTSIGNSITKPYIEKIASEKSGMNIRLDEFKLGISNLDITANVNNALKARVYGNYSLFTQNLDLNYTATTNDLSSFGVEIKDDISLNGAIVGEFSNFIANGSGKIVGSNLRFAARIADFTPLELKLDAKSLELAQISAIALGKSYIKGKMNIIADIGSKDGNYNGNATLNIPNATTNNELIASDYGLILPQNFTIKANSNLNLDGRIAKAKSVITTPVAVLAALNSIYNIDENTLNSDINLNIPNLAKLEPIISQKLHGEITAKANAKLIGSNLEFLDADINGLGGIITAKMANNEIEANIKKIKLNELLKLLSMPAIADGSINGVATIKGLNDATQRVGDININLNNGLFNASELNNMIGSNLAKNISFSSDIKANLKGDDANLNANLKSEILNLNSLNATYNLTQKIAKASTQALMPDLAKLGNISGAKLNGQIAINADLLADLNNQKSPLKNANLDIKAMDGVIKATIDNGKLKANIQNILAQNLFLMIGQKPLLSGELNGELNLDSIDIANLNGKGEIKLENGVLNAANLKALTDKNFPQNTTINAHIKPTFTNSIVHFATTINSNLATINKFDGSYDINKNSLEALYSADIPSLDRLEFLTGMKLNGSLNPSGKISINENINATLNSDFIGSKLKIDIKNNKANAVLAKFEIAKMLEFLDYAPFYQGEATFNANYDLNSSKGDFKADISKGQLTKSALTNLISATIQKDITAEVYKDGYLNGVIDKNLINFNAQLSSQRSDVNITAGSIDTLSKTINIPLRANLEKTDIAVDITGTSDQPKYKISSNYLRNQISKEIDRGLNKLFKGDETKTQDAKELINGLQNLFNR</sequence>
<gene>
    <name evidence="1" type="ORF">CLAN_0424</name>
</gene>
<reference evidence="2" key="1">
    <citation type="journal article" date="2017" name="Genome Biol. Evol.">
        <title>Comparative Genomic Analysis Identifies a Campylobacter Clade Deficient in Selenium Metabolism.</title>
        <authorList>
            <person name="Miller W.G."/>
            <person name="Yee E."/>
            <person name="Lopes B.S."/>
            <person name="Chapman M.H."/>
            <person name="Huynh S."/>
            <person name="Bono J.L."/>
            <person name="Parker C.T."/>
            <person name="Strachan N.J.C."/>
            <person name="Forbes K.J."/>
        </authorList>
    </citation>
    <scope>NUCLEOTIDE SEQUENCE [LARGE SCALE GENOMIC DNA]</scope>
    <source>
        <strain evidence="2">NCTC 13004</strain>
    </source>
</reference>
<reference evidence="2" key="2">
    <citation type="journal article" date="2017" name="Genome Biol. Evol.">
        <title>Comparative genomic analysis identifies a Campylobacter clade deficient in selenium metabolism.</title>
        <authorList>
            <person name="Miller W.G."/>
            <person name="Yee E."/>
            <person name="Lopes B.S."/>
            <person name="Chapman M.H."/>
            <person name="Huynh S."/>
            <person name="Bono J.L."/>
            <person name="Parker C.T."/>
            <person name="Strachan N.J.C."/>
            <person name="Forbes K.J."/>
        </authorList>
    </citation>
    <scope>NUCLEOTIDE SEQUENCE [LARGE SCALE GENOMIC DNA]</scope>
    <source>
        <strain evidence="2">NCTC 13004</strain>
    </source>
</reference>
<dbReference type="Proteomes" id="UP000202031">
    <property type="component" value="Chromosome"/>
</dbReference>
<organism evidence="1 2">
    <name type="scientific">Campylobacter lanienae NCTC 13004</name>
    <dbReference type="NCBI Taxonomy" id="1031753"/>
    <lineage>
        <taxon>Bacteria</taxon>
        <taxon>Pseudomonadati</taxon>
        <taxon>Campylobacterota</taxon>
        <taxon>Epsilonproteobacteria</taxon>
        <taxon>Campylobacterales</taxon>
        <taxon>Campylobacteraceae</taxon>
        <taxon>Campylobacter</taxon>
    </lineage>
</organism>
<dbReference type="EMBL" id="CP015578">
    <property type="protein sequence ID" value="ARQ97182.1"/>
    <property type="molecule type" value="Genomic_DNA"/>
</dbReference>
<dbReference type="GeneID" id="46920897"/>
<dbReference type="RefSeq" id="WP_100590473.1">
    <property type="nucleotide sequence ID" value="NZ_CP015578.1"/>
</dbReference>
<name>A0A1X9SLT9_9BACT</name>
<evidence type="ECO:0000313" key="1">
    <source>
        <dbReference type="EMBL" id="ARQ97182.1"/>
    </source>
</evidence>
<proteinExistence type="predicted"/>
<evidence type="ECO:0000313" key="2">
    <source>
        <dbReference type="Proteomes" id="UP000202031"/>
    </source>
</evidence>
<protein>
    <submittedName>
        <fullName evidence="1">Uncharacterized protein</fullName>
    </submittedName>
</protein>
<accession>A0A1X9SLT9</accession>
<dbReference type="KEGG" id="clx:CLAN_0424"/>
<dbReference type="AlphaFoldDB" id="A0A1X9SLT9"/>